<feature type="coiled-coil region" evidence="1">
    <location>
        <begin position="26"/>
        <end position="67"/>
    </location>
</feature>
<sequence length="108" mass="12644">MSLTGGLFYDEKLKLQKTNEEIIKQNLLLSNENNDLLKKVENLLKQNDNLNQQIQDLLNENYTLKKTTFRINIFFMKLIIPIISYFLAIVGFIIIINLNSVRIQCIII</sequence>
<dbReference type="EMBL" id="QKWP01001272">
    <property type="protein sequence ID" value="RIB10254.1"/>
    <property type="molecule type" value="Genomic_DNA"/>
</dbReference>
<proteinExistence type="predicted"/>
<keyword evidence="5" id="KW-1185">Reference proteome</keyword>
<accession>A0A397UJE7</accession>
<feature type="transmembrane region" description="Helical" evidence="2">
    <location>
        <begin position="74"/>
        <end position="96"/>
    </location>
</feature>
<keyword evidence="2" id="KW-1133">Transmembrane helix</keyword>
<evidence type="ECO:0000313" key="4">
    <source>
        <dbReference type="EMBL" id="RIB27876.1"/>
    </source>
</evidence>
<dbReference type="Proteomes" id="UP000266673">
    <property type="component" value="Unassembled WGS sequence"/>
</dbReference>
<organism evidence="3 5">
    <name type="scientific">Gigaspora rosea</name>
    <dbReference type="NCBI Taxonomy" id="44941"/>
    <lineage>
        <taxon>Eukaryota</taxon>
        <taxon>Fungi</taxon>
        <taxon>Fungi incertae sedis</taxon>
        <taxon>Mucoromycota</taxon>
        <taxon>Glomeromycotina</taxon>
        <taxon>Glomeromycetes</taxon>
        <taxon>Diversisporales</taxon>
        <taxon>Gigasporaceae</taxon>
        <taxon>Gigaspora</taxon>
    </lineage>
</organism>
<protein>
    <submittedName>
        <fullName evidence="3">Uncharacterized protein</fullName>
    </submittedName>
</protein>
<dbReference type="EMBL" id="QKWP01000085">
    <property type="protein sequence ID" value="RIB27876.1"/>
    <property type="molecule type" value="Genomic_DNA"/>
</dbReference>
<gene>
    <name evidence="4" type="ORF">C2G38_2159524</name>
    <name evidence="3" type="ORF">C2G38_2206612</name>
</gene>
<keyword evidence="1" id="KW-0175">Coiled coil</keyword>
<evidence type="ECO:0000313" key="5">
    <source>
        <dbReference type="Proteomes" id="UP000266673"/>
    </source>
</evidence>
<keyword evidence="2" id="KW-0472">Membrane</keyword>
<reference evidence="3 5" key="1">
    <citation type="submission" date="2018-06" db="EMBL/GenBank/DDBJ databases">
        <title>Comparative genomics reveals the genomic features of Rhizophagus irregularis, R. cerebriforme, R. diaphanum and Gigaspora rosea, and their symbiotic lifestyle signature.</title>
        <authorList>
            <person name="Morin E."/>
            <person name="San Clemente H."/>
            <person name="Chen E.C.H."/>
            <person name="De La Providencia I."/>
            <person name="Hainaut M."/>
            <person name="Kuo A."/>
            <person name="Kohler A."/>
            <person name="Murat C."/>
            <person name="Tang N."/>
            <person name="Roy S."/>
            <person name="Loubradou J."/>
            <person name="Henrissat B."/>
            <person name="Grigoriev I.V."/>
            <person name="Corradi N."/>
            <person name="Roux C."/>
            <person name="Martin F.M."/>
        </authorList>
    </citation>
    <scope>NUCLEOTIDE SEQUENCE [LARGE SCALE GENOMIC DNA]</scope>
    <source>
        <strain evidence="3 5">DAOM 194757</strain>
    </source>
</reference>
<evidence type="ECO:0000256" key="2">
    <source>
        <dbReference type="SAM" id="Phobius"/>
    </source>
</evidence>
<comment type="caution">
    <text evidence="3">The sequence shown here is derived from an EMBL/GenBank/DDBJ whole genome shotgun (WGS) entry which is preliminary data.</text>
</comment>
<evidence type="ECO:0000256" key="1">
    <source>
        <dbReference type="SAM" id="Coils"/>
    </source>
</evidence>
<keyword evidence="2" id="KW-0812">Transmembrane</keyword>
<evidence type="ECO:0000313" key="3">
    <source>
        <dbReference type="EMBL" id="RIB10254.1"/>
    </source>
</evidence>
<name>A0A397UJE7_9GLOM</name>
<dbReference type="AlphaFoldDB" id="A0A397UJE7"/>